<feature type="compositionally biased region" description="Basic and acidic residues" evidence="1">
    <location>
        <begin position="457"/>
        <end position="471"/>
    </location>
</feature>
<feature type="region of interest" description="Disordered" evidence="1">
    <location>
        <begin position="1"/>
        <end position="49"/>
    </location>
</feature>
<comment type="caution">
    <text evidence="2">The sequence shown here is derived from an EMBL/GenBank/DDBJ whole genome shotgun (WGS) entry which is preliminary data.</text>
</comment>
<evidence type="ECO:0000256" key="1">
    <source>
        <dbReference type="SAM" id="MobiDB-lite"/>
    </source>
</evidence>
<gene>
    <name evidence="2" type="ORF">OSTQU699_LOCUS304</name>
</gene>
<proteinExistence type="predicted"/>
<evidence type="ECO:0000313" key="2">
    <source>
        <dbReference type="EMBL" id="CAD7694943.1"/>
    </source>
</evidence>
<accession>A0A8S1IUF8</accession>
<dbReference type="AlphaFoldDB" id="A0A8S1IUF8"/>
<protein>
    <submittedName>
        <fullName evidence="2">Uncharacterized protein</fullName>
    </submittedName>
</protein>
<sequence length="481" mass="51983">MTESEIREYKRKRGHLEKKVQPGPDQGGKQSGPKTGGQPGPTQTLTNPPKEIKVEVEGEEVSFVLDAEALANAHALHDVSPDNFNELMSAIAALGFPGKNAKGNAATLKQKRQTLKGGERDRIAFSIENTDGANVIVARVVGRMKSHDPDTDTEDFGEWVVCKDAADADISADVAASSTIALAVVDPIFDEYGVEVESKVDDSHGAAVVHAVQDRLDLDLAGIKGLLGVVENDWDALITLYLEAAKERADTYMNNPFTLSDGTELSIPARVKLGVYEDVYAQWCELVAREREMLDVAADPGQGNELGKVVKGQTIRSIEREDETVTFHSVRDSKDSDMATYTHGVTYSDVLGECLFDTVNITASTTPVSTTLITTYIEQEADRINAILEEKGIDPASIASYESSQGLVANLLIEGAALKTNQRHGIPRLALQDLRERYDKHLAGLGSLRGANLGAAEPRKPGQRVDADPDNPRGLLISRKG</sequence>
<dbReference type="CDD" id="cd08054">
    <property type="entry name" value="gp6"/>
    <property type="match status" value="1"/>
</dbReference>
<reference evidence="2" key="1">
    <citation type="submission" date="2020-12" db="EMBL/GenBank/DDBJ databases">
        <authorList>
            <person name="Iha C."/>
        </authorList>
    </citation>
    <scope>NUCLEOTIDE SEQUENCE</scope>
</reference>
<feature type="compositionally biased region" description="Low complexity" evidence="1">
    <location>
        <begin position="40"/>
        <end position="49"/>
    </location>
</feature>
<dbReference type="InterPro" id="IPR021146">
    <property type="entry name" value="Phage_gp6-like_head-tail"/>
</dbReference>
<dbReference type="EMBL" id="CAJHUC010000285">
    <property type="protein sequence ID" value="CAD7694943.1"/>
    <property type="molecule type" value="Genomic_DNA"/>
</dbReference>
<feature type="region of interest" description="Disordered" evidence="1">
    <location>
        <begin position="451"/>
        <end position="481"/>
    </location>
</feature>
<dbReference type="Proteomes" id="UP000708148">
    <property type="component" value="Unassembled WGS sequence"/>
</dbReference>
<feature type="compositionally biased region" description="Gly residues" evidence="1">
    <location>
        <begin position="25"/>
        <end position="39"/>
    </location>
</feature>
<evidence type="ECO:0000313" key="3">
    <source>
        <dbReference type="Proteomes" id="UP000708148"/>
    </source>
</evidence>
<name>A0A8S1IUF8_9CHLO</name>
<keyword evidence="3" id="KW-1185">Reference proteome</keyword>
<dbReference type="Pfam" id="PF05135">
    <property type="entry name" value="Phage_connect_1"/>
    <property type="match status" value="1"/>
</dbReference>
<organism evidence="2 3">
    <name type="scientific">Ostreobium quekettii</name>
    <dbReference type="NCBI Taxonomy" id="121088"/>
    <lineage>
        <taxon>Eukaryota</taxon>
        <taxon>Viridiplantae</taxon>
        <taxon>Chlorophyta</taxon>
        <taxon>core chlorophytes</taxon>
        <taxon>Ulvophyceae</taxon>
        <taxon>TCBD clade</taxon>
        <taxon>Bryopsidales</taxon>
        <taxon>Ostreobineae</taxon>
        <taxon>Ostreobiaceae</taxon>
        <taxon>Ostreobium</taxon>
    </lineage>
</organism>